<name>A0A409XKS4_PSICY</name>
<dbReference type="EMBL" id="NHYD01001360">
    <property type="protein sequence ID" value="PPQ91385.1"/>
    <property type="molecule type" value="Genomic_DNA"/>
</dbReference>
<sequence>MAWVPSAATQFSLDIWSQISKQCDRNTLRQLATHEVHSVVRQSALPYLFKKLHFHAFNLLRYEGRSLTSTPEEHEDLFNAKSHQSSQRFMQLPLSRFARYVRTWTYEGFFYSDEDPETAVTSMIYRYNQEMWPFFAENLACYTGLTNLSFRRVVIDERAVISLNKLANLRDLSFSEVDITSAINLGSPHIRLISLQYIPFNFLSAFIVGACATLGTLRVHVSKEDHRALHDVLEHCPVLNQLAITLTDEEDSVPSHSLSITACPNLTEYIGPGYYAGVIAGRPVREIELNQCPRPQYFATEETDWLEVCGRGTVPVEVFWIHDFPTFAIPDLFPVIMEKFPLLTDLQLTFYAYTMADDNDPEDIEISNQVHYLSIIHDVSTGKYEVPGTLRYLEILLCEEYEIHPTITLAQVVDRIQSSEKFTNLDCLILGNKESYQCWNKDETGVWSMIQYGEDDLEGGDNDGDGDGSDG</sequence>
<evidence type="ECO:0000313" key="1">
    <source>
        <dbReference type="EMBL" id="PPQ91385.1"/>
    </source>
</evidence>
<reference evidence="1 2" key="1">
    <citation type="journal article" date="2018" name="Evol. Lett.">
        <title>Horizontal gene cluster transfer increased hallucinogenic mushroom diversity.</title>
        <authorList>
            <person name="Reynolds H.T."/>
            <person name="Vijayakumar V."/>
            <person name="Gluck-Thaler E."/>
            <person name="Korotkin H.B."/>
            <person name="Matheny P.B."/>
            <person name="Slot J.C."/>
        </authorList>
    </citation>
    <scope>NUCLEOTIDE SEQUENCE [LARGE SCALE GENOMIC DNA]</scope>
    <source>
        <strain evidence="1 2">2631</strain>
    </source>
</reference>
<accession>A0A409XKS4</accession>
<dbReference type="Gene3D" id="3.80.10.10">
    <property type="entry name" value="Ribonuclease Inhibitor"/>
    <property type="match status" value="1"/>
</dbReference>
<dbReference type="Proteomes" id="UP000283269">
    <property type="component" value="Unassembled WGS sequence"/>
</dbReference>
<protein>
    <recommendedName>
        <fullName evidence="3">F-box domain-containing protein</fullName>
    </recommendedName>
</protein>
<organism evidence="1 2">
    <name type="scientific">Psilocybe cyanescens</name>
    <dbReference type="NCBI Taxonomy" id="93625"/>
    <lineage>
        <taxon>Eukaryota</taxon>
        <taxon>Fungi</taxon>
        <taxon>Dikarya</taxon>
        <taxon>Basidiomycota</taxon>
        <taxon>Agaricomycotina</taxon>
        <taxon>Agaricomycetes</taxon>
        <taxon>Agaricomycetidae</taxon>
        <taxon>Agaricales</taxon>
        <taxon>Agaricineae</taxon>
        <taxon>Strophariaceae</taxon>
        <taxon>Psilocybe</taxon>
    </lineage>
</organism>
<dbReference type="OrthoDB" id="10544508at2759"/>
<comment type="caution">
    <text evidence="1">The sequence shown here is derived from an EMBL/GenBank/DDBJ whole genome shotgun (WGS) entry which is preliminary data.</text>
</comment>
<dbReference type="SUPFAM" id="SSF52047">
    <property type="entry name" value="RNI-like"/>
    <property type="match status" value="1"/>
</dbReference>
<evidence type="ECO:0000313" key="2">
    <source>
        <dbReference type="Proteomes" id="UP000283269"/>
    </source>
</evidence>
<dbReference type="InParanoid" id="A0A409XKS4"/>
<proteinExistence type="predicted"/>
<dbReference type="InterPro" id="IPR032675">
    <property type="entry name" value="LRR_dom_sf"/>
</dbReference>
<gene>
    <name evidence="1" type="ORF">CVT25_004152</name>
</gene>
<evidence type="ECO:0008006" key="3">
    <source>
        <dbReference type="Google" id="ProtNLM"/>
    </source>
</evidence>
<dbReference type="AlphaFoldDB" id="A0A409XKS4"/>
<keyword evidence="2" id="KW-1185">Reference proteome</keyword>